<dbReference type="RefSeq" id="WP_271275786.1">
    <property type="nucleotide sequence ID" value="NZ_BAABFD010000032.1"/>
</dbReference>
<protein>
    <submittedName>
        <fullName evidence="2">Uncharacterized protein</fullName>
    </submittedName>
</protein>
<comment type="caution">
    <text evidence="2">The sequence shown here is derived from an EMBL/GenBank/DDBJ whole genome shotgun (WGS) entry which is preliminary data.</text>
</comment>
<dbReference type="EMBL" id="JAPNUD010000014">
    <property type="protein sequence ID" value="MDA0640603.1"/>
    <property type="molecule type" value="Genomic_DNA"/>
</dbReference>
<gene>
    <name evidence="2" type="ORF">OUY24_08230</name>
</gene>
<proteinExistence type="predicted"/>
<feature type="region of interest" description="Disordered" evidence="1">
    <location>
        <begin position="1"/>
        <end position="25"/>
    </location>
</feature>
<dbReference type="Proteomes" id="UP001212498">
    <property type="component" value="Unassembled WGS sequence"/>
</dbReference>
<evidence type="ECO:0000256" key="1">
    <source>
        <dbReference type="SAM" id="MobiDB-lite"/>
    </source>
</evidence>
<organism evidence="2 3">
    <name type="scientific">Nonomuraea ferruginea</name>
    <dbReference type="NCBI Taxonomy" id="46174"/>
    <lineage>
        <taxon>Bacteria</taxon>
        <taxon>Bacillati</taxon>
        <taxon>Actinomycetota</taxon>
        <taxon>Actinomycetes</taxon>
        <taxon>Streptosporangiales</taxon>
        <taxon>Streptosporangiaceae</taxon>
        <taxon>Nonomuraea</taxon>
    </lineage>
</organism>
<reference evidence="2 3" key="1">
    <citation type="submission" date="2022-11" db="EMBL/GenBank/DDBJ databases">
        <title>Nonomuraea corallina sp. nov., a new species of the genus Nonomuraea isolated from sea side sediment in Thai sea.</title>
        <authorList>
            <person name="Ngamcharungchit C."/>
            <person name="Matsumoto A."/>
            <person name="Suriyachadkun C."/>
            <person name="Panbangred W."/>
            <person name="Inahashi Y."/>
            <person name="Intra B."/>
        </authorList>
    </citation>
    <scope>NUCLEOTIDE SEQUENCE [LARGE SCALE GENOMIC DNA]</scope>
    <source>
        <strain evidence="2 3">DSM 43553</strain>
    </source>
</reference>
<sequence length="96" mass="10800">MAKSGFLQDTYHGPHVASPSPDAELVDWSSPAHRVERVRVRAHTCCCRRPAFELCAAAGLWFVRRVADNGAITESPWTPSRDAIELWEQILRGQAW</sequence>
<name>A0ABT4STL1_9ACTN</name>
<accession>A0ABT4STL1</accession>
<evidence type="ECO:0000313" key="2">
    <source>
        <dbReference type="EMBL" id="MDA0640603.1"/>
    </source>
</evidence>
<keyword evidence="3" id="KW-1185">Reference proteome</keyword>
<evidence type="ECO:0000313" key="3">
    <source>
        <dbReference type="Proteomes" id="UP001212498"/>
    </source>
</evidence>